<feature type="transmembrane region" description="Helical" evidence="5">
    <location>
        <begin position="12"/>
        <end position="32"/>
    </location>
</feature>
<dbReference type="InterPro" id="IPR019109">
    <property type="entry name" value="MamF_MmsF"/>
</dbReference>
<evidence type="ECO:0000256" key="3">
    <source>
        <dbReference type="ARBA" id="ARBA00022989"/>
    </source>
</evidence>
<evidence type="ECO:0000256" key="5">
    <source>
        <dbReference type="SAM" id="Phobius"/>
    </source>
</evidence>
<reference evidence="7" key="1">
    <citation type="submission" date="2017-09" db="EMBL/GenBank/DDBJ databases">
        <title>Depth-based differentiation of microbial function through sediment-hosted aquifers and enrichment of novel symbionts in the deep terrestrial subsurface.</title>
        <authorList>
            <person name="Probst A.J."/>
            <person name="Ladd B."/>
            <person name="Jarett J.K."/>
            <person name="Geller-Mcgrath D.E."/>
            <person name="Sieber C.M.K."/>
            <person name="Emerson J.B."/>
            <person name="Anantharaman K."/>
            <person name="Thomas B.C."/>
            <person name="Malmstrom R."/>
            <person name="Stieglmeier M."/>
            <person name="Klingl A."/>
            <person name="Woyke T."/>
            <person name="Ryan C.M."/>
            <person name="Banfield J.F."/>
        </authorList>
    </citation>
    <scope>NUCLEOTIDE SEQUENCE [LARGE SCALE GENOMIC DNA]</scope>
</reference>
<evidence type="ECO:0000313" key="6">
    <source>
        <dbReference type="EMBL" id="PIS14752.1"/>
    </source>
</evidence>
<accession>A0A2H0WQ06</accession>
<keyword evidence="2 5" id="KW-0812">Transmembrane</keyword>
<comment type="subcellular location">
    <subcellularLocation>
        <location evidence="1">Membrane</location>
        <topology evidence="1">Multi-pass membrane protein</topology>
    </subcellularLocation>
</comment>
<dbReference type="EMBL" id="PEZI01000024">
    <property type="protein sequence ID" value="PIS14752.1"/>
    <property type="molecule type" value="Genomic_DNA"/>
</dbReference>
<dbReference type="Proteomes" id="UP000230775">
    <property type="component" value="Unassembled WGS sequence"/>
</dbReference>
<name>A0A2H0WQ06_9BACT</name>
<dbReference type="PANTHER" id="PTHR36460:SF1">
    <property type="entry name" value="UPF0132 DOMAIN PROTEIN (AFU_ORTHOLOGUE AFUA_3G10255)"/>
    <property type="match status" value="1"/>
</dbReference>
<keyword evidence="4 5" id="KW-0472">Membrane</keyword>
<dbReference type="Pfam" id="PF09685">
    <property type="entry name" value="MamF_MmsF"/>
    <property type="match status" value="1"/>
</dbReference>
<evidence type="ECO:0000256" key="2">
    <source>
        <dbReference type="ARBA" id="ARBA00022692"/>
    </source>
</evidence>
<evidence type="ECO:0000256" key="1">
    <source>
        <dbReference type="ARBA" id="ARBA00004141"/>
    </source>
</evidence>
<gene>
    <name evidence="6" type="ORF">COT64_01000</name>
</gene>
<feature type="transmembrane region" description="Helical" evidence="5">
    <location>
        <begin position="70"/>
        <end position="87"/>
    </location>
</feature>
<sequence>MTEGKSTFGLEKNVACALTYVFGWVSGLVFFLSEKQDKDIRFNAAQSIIVFGALTVLGMVPAIGVLLSPIIFLGGLVLWVVLVVKAYQGAPLRLPVVGNLADKLTNK</sequence>
<evidence type="ECO:0008006" key="8">
    <source>
        <dbReference type="Google" id="ProtNLM"/>
    </source>
</evidence>
<protein>
    <recommendedName>
        <fullName evidence="8">DUF4870 domain-containing protein</fullName>
    </recommendedName>
</protein>
<proteinExistence type="predicted"/>
<comment type="caution">
    <text evidence="6">The sequence shown here is derived from an EMBL/GenBank/DDBJ whole genome shotgun (WGS) entry which is preliminary data.</text>
</comment>
<dbReference type="PANTHER" id="PTHR36460">
    <property type="entry name" value="UPF0132 DOMAIN PROTEIN (AFU_ORTHOLOGUE AFUA_3G10255)"/>
    <property type="match status" value="1"/>
</dbReference>
<evidence type="ECO:0000256" key="4">
    <source>
        <dbReference type="ARBA" id="ARBA00023136"/>
    </source>
</evidence>
<organism evidence="6 7">
    <name type="scientific">Candidatus Shapirobacteria bacterium CG09_land_8_20_14_0_10_39_12</name>
    <dbReference type="NCBI Taxonomy" id="1974885"/>
    <lineage>
        <taxon>Bacteria</taxon>
        <taxon>Candidatus Shapironibacteriota</taxon>
    </lineage>
</organism>
<dbReference type="AlphaFoldDB" id="A0A2H0WQ06"/>
<evidence type="ECO:0000313" key="7">
    <source>
        <dbReference type="Proteomes" id="UP000230775"/>
    </source>
</evidence>
<dbReference type="GO" id="GO:0016020">
    <property type="term" value="C:membrane"/>
    <property type="evidence" value="ECO:0007669"/>
    <property type="project" value="UniProtKB-SubCell"/>
</dbReference>
<keyword evidence="3 5" id="KW-1133">Transmembrane helix</keyword>